<keyword evidence="2" id="KW-0560">Oxidoreductase</keyword>
<dbReference type="PIRSF" id="PIRSF000126">
    <property type="entry name" value="11-beta-HSD1"/>
    <property type="match status" value="1"/>
</dbReference>
<comment type="caution">
    <text evidence="3">The sequence shown here is derived from an EMBL/GenBank/DDBJ whole genome shotgun (WGS) entry which is preliminary data.</text>
</comment>
<dbReference type="SUPFAM" id="SSF51735">
    <property type="entry name" value="NAD(P)-binding Rossmann-fold domains"/>
    <property type="match status" value="1"/>
</dbReference>
<sequence length="291" mass="31137">MTRHTQQALAGKRSKSMGVVLDKGRFGPWALVTGASSGIGKEFARQIAASGINVVLVARREALLKEVGVELSQHYGVAHRAVALDVSRDDFIGQLTSATDNLDIGLVVSNAGTANPGEFLKLDRQLLHATLRLNTMSHLDIAHHFGWKLAERKRGGLILVGAMGAESGIPRISNDAGAKAYVHSLGEGLHYELKPLGVYVTVLAVGITNTPVLEKFSFDPKNMALKPMSVEQCVSEGLRGLRKNRSKVIPGRLNRIMNAIVPASFARKMEADMIEKALASSAAAAKTRATA</sequence>
<dbReference type="PANTHER" id="PTHR43086">
    <property type="entry name" value="VERY-LONG-CHAIN 3-OXOOACYL-COA REDUCTASE"/>
    <property type="match status" value="1"/>
</dbReference>
<dbReference type="PRINTS" id="PR00081">
    <property type="entry name" value="GDHRDH"/>
</dbReference>
<evidence type="ECO:0000313" key="3">
    <source>
        <dbReference type="EMBL" id="RDS81005.1"/>
    </source>
</evidence>
<accession>A0A370WYF0</accession>
<dbReference type="InterPro" id="IPR002347">
    <property type="entry name" value="SDR_fam"/>
</dbReference>
<dbReference type="PANTHER" id="PTHR43086:SF2">
    <property type="entry name" value="HYDROXYSTEROID DEHYDROGENASE-LIKE PROTEIN 1"/>
    <property type="match status" value="1"/>
</dbReference>
<dbReference type="InterPro" id="IPR036291">
    <property type="entry name" value="NAD(P)-bd_dom_sf"/>
</dbReference>
<dbReference type="Proteomes" id="UP000255334">
    <property type="component" value="Unassembled WGS sequence"/>
</dbReference>
<protein>
    <submittedName>
        <fullName evidence="3">SDR family NAD(P)-dependent oxidoreductase</fullName>
    </submittedName>
</protein>
<evidence type="ECO:0000256" key="2">
    <source>
        <dbReference type="ARBA" id="ARBA00023002"/>
    </source>
</evidence>
<reference evidence="3 4" key="1">
    <citation type="submission" date="2018-07" db="EMBL/GenBank/DDBJ databases">
        <title>Dyella monticola sp. nov. and Dyella psychrodurans sp. nov. isolated from monsoon evergreen broad-leaved forest soil of Dinghu Mountain, China.</title>
        <authorList>
            <person name="Gao Z."/>
            <person name="Qiu L."/>
        </authorList>
    </citation>
    <scope>NUCLEOTIDE SEQUENCE [LARGE SCALE GENOMIC DNA]</scope>
    <source>
        <strain evidence="3 4">4MSK11</strain>
    </source>
</reference>
<dbReference type="AlphaFoldDB" id="A0A370WYF0"/>
<dbReference type="EMBL" id="QRBF01000008">
    <property type="protein sequence ID" value="RDS81005.1"/>
    <property type="molecule type" value="Genomic_DNA"/>
</dbReference>
<dbReference type="Pfam" id="PF00106">
    <property type="entry name" value="adh_short"/>
    <property type="match status" value="1"/>
</dbReference>
<dbReference type="GO" id="GO:0016491">
    <property type="term" value="F:oxidoreductase activity"/>
    <property type="evidence" value="ECO:0007669"/>
    <property type="project" value="UniProtKB-KW"/>
</dbReference>
<keyword evidence="4" id="KW-1185">Reference proteome</keyword>
<evidence type="ECO:0000256" key="1">
    <source>
        <dbReference type="ARBA" id="ARBA00022857"/>
    </source>
</evidence>
<dbReference type="Gene3D" id="3.40.50.720">
    <property type="entry name" value="NAD(P)-binding Rossmann-like Domain"/>
    <property type="match status" value="1"/>
</dbReference>
<keyword evidence="1" id="KW-0521">NADP</keyword>
<proteinExistence type="predicted"/>
<dbReference type="GO" id="GO:0030497">
    <property type="term" value="P:fatty acid elongation"/>
    <property type="evidence" value="ECO:0007669"/>
    <property type="project" value="TreeGrafter"/>
</dbReference>
<gene>
    <name evidence="3" type="ORF">DWU99_18305</name>
</gene>
<organism evidence="3 4">
    <name type="scientific">Dyella psychrodurans</name>
    <dbReference type="NCBI Taxonomy" id="1927960"/>
    <lineage>
        <taxon>Bacteria</taxon>
        <taxon>Pseudomonadati</taxon>
        <taxon>Pseudomonadota</taxon>
        <taxon>Gammaproteobacteria</taxon>
        <taxon>Lysobacterales</taxon>
        <taxon>Rhodanobacteraceae</taxon>
        <taxon>Dyella</taxon>
    </lineage>
</organism>
<evidence type="ECO:0000313" key="4">
    <source>
        <dbReference type="Proteomes" id="UP000255334"/>
    </source>
</evidence>
<name>A0A370WYF0_9GAMM</name>